<evidence type="ECO:0000313" key="2">
    <source>
        <dbReference type="EMBL" id="MCI65637.1"/>
    </source>
</evidence>
<dbReference type="AlphaFoldDB" id="A0A392TYN4"/>
<dbReference type="EMBL" id="LXQA010679352">
    <property type="protein sequence ID" value="MCI65637.1"/>
    <property type="molecule type" value="Genomic_DNA"/>
</dbReference>
<organism evidence="2 3">
    <name type="scientific">Trifolium medium</name>
    <dbReference type="NCBI Taxonomy" id="97028"/>
    <lineage>
        <taxon>Eukaryota</taxon>
        <taxon>Viridiplantae</taxon>
        <taxon>Streptophyta</taxon>
        <taxon>Embryophyta</taxon>
        <taxon>Tracheophyta</taxon>
        <taxon>Spermatophyta</taxon>
        <taxon>Magnoliopsida</taxon>
        <taxon>eudicotyledons</taxon>
        <taxon>Gunneridae</taxon>
        <taxon>Pentapetalae</taxon>
        <taxon>rosids</taxon>
        <taxon>fabids</taxon>
        <taxon>Fabales</taxon>
        <taxon>Fabaceae</taxon>
        <taxon>Papilionoideae</taxon>
        <taxon>50 kb inversion clade</taxon>
        <taxon>NPAAA clade</taxon>
        <taxon>Hologalegina</taxon>
        <taxon>IRL clade</taxon>
        <taxon>Trifolieae</taxon>
        <taxon>Trifolium</taxon>
    </lineage>
</organism>
<keyword evidence="3" id="KW-1185">Reference proteome</keyword>
<dbReference type="Proteomes" id="UP000265520">
    <property type="component" value="Unassembled WGS sequence"/>
</dbReference>
<comment type="caution">
    <text evidence="2">The sequence shown here is derived from an EMBL/GenBank/DDBJ whole genome shotgun (WGS) entry which is preliminary data.</text>
</comment>
<feature type="compositionally biased region" description="Acidic residues" evidence="1">
    <location>
        <begin position="17"/>
        <end position="27"/>
    </location>
</feature>
<sequence>MECCYPVPRRQRPNGDREEEGQPGEAV</sequence>
<feature type="non-terminal residue" evidence="2">
    <location>
        <position position="27"/>
    </location>
</feature>
<feature type="region of interest" description="Disordered" evidence="1">
    <location>
        <begin position="1"/>
        <end position="27"/>
    </location>
</feature>
<evidence type="ECO:0000313" key="3">
    <source>
        <dbReference type="Proteomes" id="UP000265520"/>
    </source>
</evidence>
<accession>A0A392TYN4</accession>
<reference evidence="2 3" key="1">
    <citation type="journal article" date="2018" name="Front. Plant Sci.">
        <title>Red Clover (Trifolium pratense) and Zigzag Clover (T. medium) - A Picture of Genomic Similarities and Differences.</title>
        <authorList>
            <person name="Dluhosova J."/>
            <person name="Istvanek J."/>
            <person name="Nedelnik J."/>
            <person name="Repkova J."/>
        </authorList>
    </citation>
    <scope>NUCLEOTIDE SEQUENCE [LARGE SCALE GENOMIC DNA]</scope>
    <source>
        <strain evidence="3">cv. 10/8</strain>
        <tissue evidence="2">Leaf</tissue>
    </source>
</reference>
<evidence type="ECO:0000256" key="1">
    <source>
        <dbReference type="SAM" id="MobiDB-lite"/>
    </source>
</evidence>
<protein>
    <submittedName>
        <fullName evidence="2">Uncharacterized protein</fullName>
    </submittedName>
</protein>
<name>A0A392TYN4_9FABA</name>
<proteinExistence type="predicted"/>